<dbReference type="EMBL" id="HG698675">
    <property type="protein sequence ID" value="CDI87679.1"/>
    <property type="molecule type" value="Genomic_DNA"/>
</dbReference>
<evidence type="ECO:0000313" key="3">
    <source>
        <dbReference type="EMBL" id="CDI87679.1"/>
    </source>
</evidence>
<feature type="compositionally biased region" description="Low complexity" evidence="2">
    <location>
        <begin position="702"/>
        <end position="717"/>
    </location>
</feature>
<feature type="compositionally biased region" description="Low complexity" evidence="2">
    <location>
        <begin position="1896"/>
        <end position="1924"/>
    </location>
</feature>
<dbReference type="VEuPathDB" id="ToxoDB:EPH_0030530"/>
<feature type="region of interest" description="Disordered" evidence="2">
    <location>
        <begin position="891"/>
        <end position="922"/>
    </location>
</feature>
<name>U6HAP7_9EIME</name>
<sequence>MAEGGSSSLKLFPSSGKDEADRQRSSSTVASASGGERLPTQDSLLHLPTPQLQQQAEEAVAAPVTAAETCLPKWKQPAAEQCNQGDPYGRPLETHAEATNSQHRCLTYSQHLRSSIIGGDSSSAAVGTPLVASPLACLPSVSRPQPVSVCLSSSNSSNSSLGVDSAPHSHIQMKQHAHLQQQPQQNQDQPVSCFVIEGFSGEVAYIEFIPQGDHTGLQLLARARRRGNSSDLVQVAAAAFDSPTAAADGSGEAIGIAATAARKPHAPTLAVQQLKPLLQQSPVLADARERGVGSDGASPRGSSSGRGPRCWVVGYEELIEGLLPAWRSLSALEDQQQLLAKTRFLRRSSSSSSSGPQEALQKIIQCYVGISRLAEETHAAADGLLQHIRNGKQLQQQLQQQQLHFAAALGRVDSFAHSLEQLQQLARQEEQQLQQLQQQEKQHIWKLMDQWSSGEIEMQQRLLKTVLQFAAADAKHLDELRDAWIQLICLCALPRELAAEETADAAQATSTADAAKPAASKFVDALSGDGSLTKRIGFTKEVAPRLLLLCLMLEADELARWVLHWIDACMPIATPPTETICLKEAGVPECKDSKRRSSWAPAAAAAAEFASGVAAAQEGMQPEAAAYTPEIYALLRRRLLRIRACGHLPRNSSKITKQRKSRSVTASPSHNVHQGRHRNSSPSTEGTPHLKTQHREQYVETAASAPAAPAVTHAPAALGSGEGQSRINPKSVAVSICPSPARRRSSTADLRAVECTSNRRKQQHQQHSRAPAAAVQSHAASTAYASDILGMIQPLLVSEEEAQLERQVREHDFLLLQRQQQRQQHGRQPQQLQQQQQQQQFVQQLTGVLTPSEVSAASSPQQRHQIHNTDQALKQQLLLLQQEEQLLQLHQQAQGQPQQRSFEQLAPSQITSESSFMPSPQERLPVVLENKPEAVVRQDLVFLHQQEQQRQQPALQLLTLPQPTAATTVAAEPRRSSRCQTPPPKRPLSMRRRQQRAGVFAAAPPKSSSDSSSSRSPSSRVSAIKEKKDLSSHYCRQQAVEPKTKASAAAGGKNVAARPAIVARRCNSPQQQQQHPVLEQQALAAKEQQRQRQEEQEHLQEQLLHLQEQLLHLQEKEQQQDSEPYTAVDLTLQRIFGVSATDQPEGKQSDAAAAAAAAAATVAAALQAAKGHHRGKSISGEERKALAEKLRRLAQQLHDDEEPQQKQQEPQKEWPQQQQPQQQQQEQNQRQQQQQRQEWQKRTPPNSSVHADSCAAASLHAICRSNSSSAINYECLVPSNEQRERQGKGSSSSSRGRSATPGPKLTKAAGPTTAANRAAQGCAASSQKPSQRIMQRRESRPCYGHGVATATEAAEATTDESESAAIRSVNPPTVEMEQQAKVLQVLDVLMRQIETSQGLTAANVPTDAAEMAATAVAAAAATRKVPSSFFSDDLPGETEKLQQKSGSYVAQRTPTTQPFTACAASEAAAASLSKVAARHAHHHSANDALRKGVRREGHQQGLAALGVSKASEDATAAAAEHEQQLFPTSTPSVAEGCSCCSGQRTPRQSEPSVISGVPAPAAASTASCEGERSAGTPRKRQHDPYSEAVLQLLHDEKQQQQQHKVVRKSHLTLAPKVQQQQPQQDEAFTASVTPSHRHSSKNKHHSLPQQPMHIAIPGPPEPQSAAEDPAPHGSGAASMTHKGTAAAQPEAGKAAEGAAAALAALEEAASAENITLVASPSQVQQQKLHEQKPVYGTTPQASIAGSSYSSSKPVAAVAAAVEAAPTPAKAVAVLAAEPDTAAGAPEAEVPAEAAEGKPVAPEEKPPSESKPSKQQQQPHGKGATAGKTAWATDSERCTQRTVIGSCKGRNNSNSNNSNSNSSSNTSKSAHSRTSIARRSGNQPDETETRSEQSMLQRRASQQQYSRQQYQQKKAATKSGAAAAEKPGKSASGTSPAQITTQITTEPQQQQRRERQLLLLQQQRQRLWQQQQLQQQQQLSPLEELKLRRIKVKEMALQQRLKASGMAKRLQQEEDAPAKSPAKEPSARPRPSIKASSVFPSHAATLQFST</sequence>
<feature type="compositionally biased region" description="Low complexity" evidence="2">
    <location>
        <begin position="1850"/>
        <end position="1866"/>
    </location>
</feature>
<dbReference type="OrthoDB" id="348674at2759"/>
<feature type="region of interest" description="Disordered" evidence="2">
    <location>
        <begin position="650"/>
        <end position="750"/>
    </location>
</feature>
<feature type="compositionally biased region" description="Basic and acidic residues" evidence="2">
    <location>
        <begin position="1484"/>
        <end position="1498"/>
    </location>
</feature>
<feature type="region of interest" description="Disordered" evidence="2">
    <location>
        <begin position="1474"/>
        <end position="1499"/>
    </location>
</feature>
<feature type="compositionally biased region" description="Polar residues" evidence="2">
    <location>
        <begin position="663"/>
        <end position="672"/>
    </location>
</feature>
<feature type="compositionally biased region" description="Low complexity" evidence="2">
    <location>
        <begin position="1289"/>
        <end position="1298"/>
    </location>
</feature>
<feature type="region of interest" description="Disordered" evidence="2">
    <location>
        <begin position="1781"/>
        <end position="1954"/>
    </location>
</feature>
<proteinExistence type="predicted"/>
<keyword evidence="1" id="KW-0175">Coiled coil</keyword>
<feature type="compositionally biased region" description="Low complexity" evidence="2">
    <location>
        <begin position="1205"/>
        <end position="1237"/>
    </location>
</feature>
<feature type="compositionally biased region" description="Polar residues" evidence="2">
    <location>
        <begin position="900"/>
        <end position="918"/>
    </location>
</feature>
<feature type="compositionally biased region" description="Low complexity" evidence="2">
    <location>
        <begin position="1812"/>
        <end position="1832"/>
    </location>
</feature>
<feature type="compositionally biased region" description="Basic and acidic residues" evidence="2">
    <location>
        <begin position="1087"/>
        <end position="1099"/>
    </location>
</feature>
<evidence type="ECO:0000256" key="2">
    <source>
        <dbReference type="SAM" id="MobiDB-lite"/>
    </source>
</evidence>
<protein>
    <submittedName>
        <fullName evidence="3">Uncharacterized protein</fullName>
    </submittedName>
</protein>
<feature type="region of interest" description="Disordered" evidence="2">
    <location>
        <begin position="1350"/>
        <end position="1372"/>
    </location>
</feature>
<reference evidence="3" key="2">
    <citation type="submission" date="2013-10" db="EMBL/GenBank/DDBJ databases">
        <authorList>
            <person name="Aslett M."/>
        </authorList>
    </citation>
    <scope>NUCLEOTIDE SEQUENCE [LARGE SCALE GENOMIC DNA]</scope>
    <source>
        <strain evidence="3">Houghton</strain>
    </source>
</reference>
<feature type="region of interest" description="Disordered" evidence="2">
    <location>
        <begin position="965"/>
        <end position="1052"/>
    </location>
</feature>
<feature type="coiled-coil region" evidence="1">
    <location>
        <begin position="412"/>
        <end position="446"/>
    </location>
</feature>
<feature type="compositionally biased region" description="Polar residues" evidence="2">
    <location>
        <begin position="2033"/>
        <end position="2049"/>
    </location>
</feature>
<feature type="compositionally biased region" description="Low complexity" evidence="2">
    <location>
        <begin position="295"/>
        <end position="307"/>
    </location>
</feature>
<feature type="region of interest" description="Disordered" evidence="2">
    <location>
        <begin position="1"/>
        <end position="60"/>
    </location>
</feature>
<feature type="region of interest" description="Disordered" evidence="2">
    <location>
        <begin position="1719"/>
        <end position="1752"/>
    </location>
</feature>
<feature type="region of interest" description="Disordered" evidence="2">
    <location>
        <begin position="1065"/>
        <end position="1099"/>
    </location>
</feature>
<feature type="compositionally biased region" description="Polar residues" evidence="2">
    <location>
        <begin position="1930"/>
        <end position="1946"/>
    </location>
</feature>
<dbReference type="Proteomes" id="UP000018201">
    <property type="component" value="Unassembled WGS sequence"/>
</dbReference>
<reference evidence="3" key="1">
    <citation type="submission" date="2013-10" db="EMBL/GenBank/DDBJ databases">
        <title>Genomic analysis of the causative agents of coccidiosis in chickens.</title>
        <authorList>
            <person name="Reid A.J."/>
            <person name="Blake D."/>
            <person name="Billington K."/>
            <person name="Browne H."/>
            <person name="Dunn M."/>
            <person name="Hung S."/>
            <person name="Kawahara F."/>
            <person name="Miranda-Saavedra D."/>
            <person name="Mourier T."/>
            <person name="Nagra H."/>
            <person name="Otto T.D."/>
            <person name="Rawlings N."/>
            <person name="Sanchez A."/>
            <person name="Sanders M."/>
            <person name="Subramaniam C."/>
            <person name="Tay Y."/>
            <person name="Dear P."/>
            <person name="Doerig C."/>
            <person name="Gruber A."/>
            <person name="Parkinson J."/>
            <person name="Shirley M."/>
            <person name="Wan K.L."/>
            <person name="Berriman M."/>
            <person name="Tomley F."/>
            <person name="Pain A."/>
        </authorList>
    </citation>
    <scope>NUCLEOTIDE SEQUENCE [LARGE SCALE GENOMIC DNA]</scope>
    <source>
        <strain evidence="3">Houghton</strain>
    </source>
</reference>
<feature type="compositionally biased region" description="Low complexity" evidence="2">
    <location>
        <begin position="44"/>
        <end position="60"/>
    </location>
</feature>
<feature type="compositionally biased region" description="Polar residues" evidence="2">
    <location>
        <begin position="1323"/>
        <end position="1333"/>
    </location>
</feature>
<feature type="compositionally biased region" description="Low complexity" evidence="2">
    <location>
        <begin position="1308"/>
        <end position="1319"/>
    </location>
</feature>
<organism evidence="3 4">
    <name type="scientific">Eimeria praecox</name>
    <dbReference type="NCBI Taxonomy" id="51316"/>
    <lineage>
        <taxon>Eukaryota</taxon>
        <taxon>Sar</taxon>
        <taxon>Alveolata</taxon>
        <taxon>Apicomplexa</taxon>
        <taxon>Conoidasida</taxon>
        <taxon>Coccidia</taxon>
        <taxon>Eucoccidiorida</taxon>
        <taxon>Eimeriorina</taxon>
        <taxon>Eimeriidae</taxon>
        <taxon>Eimeria</taxon>
    </lineage>
</organism>
<accession>U6HAP7</accession>
<evidence type="ECO:0000256" key="1">
    <source>
        <dbReference type="SAM" id="Coils"/>
    </source>
</evidence>
<feature type="compositionally biased region" description="Polar residues" evidence="2">
    <location>
        <begin position="1867"/>
        <end position="1883"/>
    </location>
</feature>
<feature type="compositionally biased region" description="Polar residues" evidence="2">
    <location>
        <begin position="1541"/>
        <end position="1552"/>
    </location>
</feature>
<feature type="region of interest" description="Disordered" evidence="2">
    <location>
        <begin position="1513"/>
        <end position="1583"/>
    </location>
</feature>
<feature type="compositionally biased region" description="Low complexity" evidence="2">
    <location>
        <begin position="1070"/>
        <end position="1086"/>
    </location>
</feature>
<feature type="region of interest" description="Disordered" evidence="2">
    <location>
        <begin position="288"/>
        <end position="307"/>
    </location>
</feature>
<feature type="region of interest" description="Disordered" evidence="2">
    <location>
        <begin position="159"/>
        <end position="186"/>
    </location>
</feature>
<keyword evidence="4" id="KW-1185">Reference proteome</keyword>
<feature type="region of interest" description="Disordered" evidence="2">
    <location>
        <begin position="1198"/>
        <end position="1252"/>
    </location>
</feature>
<feature type="compositionally biased region" description="Low complexity" evidence="2">
    <location>
        <begin position="1781"/>
        <end position="1799"/>
    </location>
</feature>
<evidence type="ECO:0000313" key="4">
    <source>
        <dbReference type="Proteomes" id="UP000018201"/>
    </source>
</evidence>
<feature type="compositionally biased region" description="Basic and acidic residues" evidence="2">
    <location>
        <begin position="1800"/>
        <end position="1811"/>
    </location>
</feature>
<feature type="compositionally biased region" description="Low complexity" evidence="2">
    <location>
        <begin position="1007"/>
        <end position="1022"/>
    </location>
</feature>
<feature type="compositionally biased region" description="Basic residues" evidence="2">
    <location>
        <begin position="1635"/>
        <end position="1646"/>
    </location>
</feature>
<feature type="region of interest" description="Disordered" evidence="2">
    <location>
        <begin position="1280"/>
        <end position="1338"/>
    </location>
</feature>
<feature type="region of interest" description="Disordered" evidence="2">
    <location>
        <begin position="2002"/>
        <end position="2049"/>
    </location>
</feature>
<gene>
    <name evidence="3" type="ORF">EPH_0030530</name>
</gene>
<feature type="region of interest" description="Disordered" evidence="2">
    <location>
        <begin position="1615"/>
        <end position="1692"/>
    </location>
</feature>